<dbReference type="Proteomes" id="UP000282957">
    <property type="component" value="Unassembled WGS sequence"/>
</dbReference>
<comment type="caution">
    <text evidence="8">The sequence shown here is derived from an EMBL/GenBank/DDBJ whole genome shotgun (WGS) entry which is preliminary data.</text>
</comment>
<comment type="caution">
    <text evidence="6">Lacks conserved residue(s) required for the propagation of feature annotation.</text>
</comment>
<feature type="active site" description="Nucleophile" evidence="6">
    <location>
        <position position="365"/>
    </location>
</feature>
<dbReference type="Gene3D" id="3.40.50.150">
    <property type="entry name" value="Vaccinia Virus protein VP39"/>
    <property type="match status" value="1"/>
</dbReference>
<keyword evidence="2 6" id="KW-0489">Methyltransferase</keyword>
<keyword evidence="5 6" id="KW-0694">RNA-binding</keyword>
<sequence length="431" mass="45978">MTPAARVSGAIDLLAALADQPRRPADAIAHDFFRARRYIGGGDRRAVSDLAWGAVREHARLVWWLRRSGVEPTPRLMVLAHLVLIERRAPGAIFSGERYAPAALTAAETAVAEALRGQDLLHPAMPLAARLNLPEWALPGLEERFGDALPREAEALSGTAPLDLRVNLLKGTRDTALAALAGEGILAEPAPFSPWGLRIAGRQPISSAKAYQSGLIEVQDEGSQLIAAVTGAKPGMRVADLCAGAGGKTLALAMTMANKGRITACDVSAPRLSGAARRFARAGVDNAETHLLEHGDRWAKRRAQQFDRVLVDAPCTGTGTWRRNPDARHRMGAEDLRELAAKQHEILAIGAELVKPGGLLVYATCSLLPEEDERQVDNFLAAHPAFSVLPLASAWEQAGLPGAPPGEGPYLVMTPARHGTDGFFAAVMRRG</sequence>
<dbReference type="PROSITE" id="PS51686">
    <property type="entry name" value="SAM_MT_RSMB_NOP"/>
    <property type="match status" value="1"/>
</dbReference>
<evidence type="ECO:0000256" key="5">
    <source>
        <dbReference type="ARBA" id="ARBA00022884"/>
    </source>
</evidence>
<dbReference type="OrthoDB" id="9810297at2"/>
<dbReference type="InterPro" id="IPR049560">
    <property type="entry name" value="MeTrfase_RsmB-F_NOP2_cat"/>
</dbReference>
<comment type="similarity">
    <text evidence="1 6">Belongs to the class I-like SAM-binding methyltransferase superfamily. RsmB/NOP family.</text>
</comment>
<feature type="domain" description="SAM-dependent MTase RsmB/NOP-type" evidence="7">
    <location>
        <begin position="152"/>
        <end position="431"/>
    </location>
</feature>
<dbReference type="PANTHER" id="PTHR22807:SF53">
    <property type="entry name" value="RIBOSOMAL RNA SMALL SUBUNIT METHYLTRANSFERASE B-RELATED"/>
    <property type="match status" value="1"/>
</dbReference>
<dbReference type="InterPro" id="IPR018314">
    <property type="entry name" value="RsmB/NOL1/NOP2-like_CS"/>
</dbReference>
<keyword evidence="3 6" id="KW-0808">Transferase</keyword>
<dbReference type="PRINTS" id="PR02008">
    <property type="entry name" value="RCMTFAMILY"/>
</dbReference>
<dbReference type="EMBL" id="SACL01000007">
    <property type="protein sequence ID" value="RVT92164.1"/>
    <property type="molecule type" value="Genomic_DNA"/>
</dbReference>
<evidence type="ECO:0000256" key="4">
    <source>
        <dbReference type="ARBA" id="ARBA00022691"/>
    </source>
</evidence>
<evidence type="ECO:0000313" key="8">
    <source>
        <dbReference type="EMBL" id="RVT92164.1"/>
    </source>
</evidence>
<dbReference type="GO" id="GO:0001510">
    <property type="term" value="P:RNA methylation"/>
    <property type="evidence" value="ECO:0007669"/>
    <property type="project" value="InterPro"/>
</dbReference>
<dbReference type="Pfam" id="PF22458">
    <property type="entry name" value="RsmF-B_ferredox"/>
    <property type="match status" value="1"/>
</dbReference>
<name>A0A437M3W3_9PROT</name>
<evidence type="ECO:0000256" key="3">
    <source>
        <dbReference type="ARBA" id="ARBA00022679"/>
    </source>
</evidence>
<evidence type="ECO:0000256" key="2">
    <source>
        <dbReference type="ARBA" id="ARBA00022603"/>
    </source>
</evidence>
<dbReference type="Pfam" id="PF01189">
    <property type="entry name" value="Methyltr_RsmB-F"/>
    <property type="match status" value="1"/>
</dbReference>
<feature type="binding site" evidence="6">
    <location>
        <position position="312"/>
    </location>
    <ligand>
        <name>S-adenosyl-L-methionine</name>
        <dbReference type="ChEBI" id="CHEBI:59789"/>
    </ligand>
</feature>
<dbReference type="InterPro" id="IPR029063">
    <property type="entry name" value="SAM-dependent_MTases_sf"/>
</dbReference>
<dbReference type="Gene3D" id="3.30.70.1170">
    <property type="entry name" value="Sun protein, domain 3"/>
    <property type="match status" value="1"/>
</dbReference>
<dbReference type="SUPFAM" id="SSF53335">
    <property type="entry name" value="S-adenosyl-L-methionine-dependent methyltransferases"/>
    <property type="match status" value="1"/>
</dbReference>
<evidence type="ECO:0000256" key="6">
    <source>
        <dbReference type="PROSITE-ProRule" id="PRU01023"/>
    </source>
</evidence>
<dbReference type="GO" id="GO:0008173">
    <property type="term" value="F:RNA methyltransferase activity"/>
    <property type="evidence" value="ECO:0007669"/>
    <property type="project" value="InterPro"/>
</dbReference>
<dbReference type="AlphaFoldDB" id="A0A437M3W3"/>
<proteinExistence type="inferred from homology"/>
<feature type="binding site" evidence="6">
    <location>
        <position position="266"/>
    </location>
    <ligand>
        <name>S-adenosyl-L-methionine</name>
        <dbReference type="ChEBI" id="CHEBI:59789"/>
    </ligand>
</feature>
<dbReference type="GO" id="GO:0003723">
    <property type="term" value="F:RNA binding"/>
    <property type="evidence" value="ECO:0007669"/>
    <property type="project" value="UniProtKB-UniRule"/>
</dbReference>
<evidence type="ECO:0000313" key="9">
    <source>
        <dbReference type="Proteomes" id="UP000282957"/>
    </source>
</evidence>
<keyword evidence="4 6" id="KW-0949">S-adenosyl-L-methionine</keyword>
<dbReference type="PANTHER" id="PTHR22807">
    <property type="entry name" value="NOP2 YEAST -RELATED NOL1/NOP2/FMU SUN DOMAIN-CONTAINING"/>
    <property type="match status" value="1"/>
</dbReference>
<reference evidence="8 9" key="1">
    <citation type="submission" date="2019-01" db="EMBL/GenBank/DDBJ databases">
        <authorList>
            <person name="Chen W.-M."/>
        </authorList>
    </citation>
    <scope>NUCLEOTIDE SEQUENCE [LARGE SCALE GENOMIC DNA]</scope>
    <source>
        <strain evidence="8 9">CCP-6</strain>
    </source>
</reference>
<gene>
    <name evidence="8" type="ORF">EOD42_18280</name>
</gene>
<protein>
    <submittedName>
        <fullName evidence="8">RsmB/NOP family class I SAM-dependent RNA methyltransferase</fullName>
    </submittedName>
</protein>
<dbReference type="InterPro" id="IPR023267">
    <property type="entry name" value="RCMT"/>
</dbReference>
<evidence type="ECO:0000256" key="1">
    <source>
        <dbReference type="ARBA" id="ARBA00007494"/>
    </source>
</evidence>
<keyword evidence="9" id="KW-1185">Reference proteome</keyword>
<dbReference type="InterPro" id="IPR001678">
    <property type="entry name" value="MeTrfase_RsmB-F_NOP2_dom"/>
</dbReference>
<dbReference type="InterPro" id="IPR054728">
    <property type="entry name" value="RsmB-like_ferredoxin"/>
</dbReference>
<accession>A0A437M3W3</accession>
<dbReference type="CDD" id="cd02440">
    <property type="entry name" value="AdoMet_MTases"/>
    <property type="match status" value="1"/>
</dbReference>
<dbReference type="PROSITE" id="PS01153">
    <property type="entry name" value="NOL1_NOP2_SUN"/>
    <property type="match status" value="1"/>
</dbReference>
<evidence type="ECO:0000259" key="7">
    <source>
        <dbReference type="PROSITE" id="PS51686"/>
    </source>
</evidence>
<dbReference type="RefSeq" id="WP_127789018.1">
    <property type="nucleotide sequence ID" value="NZ_SACL01000007.1"/>
</dbReference>
<organism evidence="8 9">
    <name type="scientific">Rhodovarius crocodyli</name>
    <dbReference type="NCBI Taxonomy" id="1979269"/>
    <lineage>
        <taxon>Bacteria</taxon>
        <taxon>Pseudomonadati</taxon>
        <taxon>Pseudomonadota</taxon>
        <taxon>Alphaproteobacteria</taxon>
        <taxon>Acetobacterales</taxon>
        <taxon>Roseomonadaceae</taxon>
        <taxon>Rhodovarius</taxon>
    </lineage>
</organism>